<dbReference type="InterPro" id="IPR050228">
    <property type="entry name" value="Carboxylesterase_BioH"/>
</dbReference>
<gene>
    <name evidence="2" type="ORF">GS4_05_01250</name>
</gene>
<name>M0QF48_9ACTN</name>
<dbReference type="Gene3D" id="3.40.50.1820">
    <property type="entry name" value="alpha/beta hydrolase"/>
    <property type="match status" value="1"/>
</dbReference>
<dbReference type="SUPFAM" id="SSF53474">
    <property type="entry name" value="alpha/beta-Hydrolases"/>
    <property type="match status" value="1"/>
</dbReference>
<dbReference type="RefSeq" id="WP_007617592.1">
    <property type="nucleotide sequence ID" value="NZ_BANX01000005.1"/>
</dbReference>
<dbReference type="GO" id="GO:0016787">
    <property type="term" value="F:hydrolase activity"/>
    <property type="evidence" value="ECO:0007669"/>
    <property type="project" value="UniProtKB-KW"/>
</dbReference>
<accession>M0QF48</accession>
<dbReference type="eggNOG" id="COG2267">
    <property type="taxonomic scope" value="Bacteria"/>
</dbReference>
<dbReference type="PANTHER" id="PTHR43194">
    <property type="entry name" value="HYDROLASE ALPHA/BETA FOLD FAMILY"/>
    <property type="match status" value="1"/>
</dbReference>
<evidence type="ECO:0000313" key="3">
    <source>
        <dbReference type="Proteomes" id="UP000011666"/>
    </source>
</evidence>
<comment type="caution">
    <text evidence="2">The sequence shown here is derived from an EMBL/GenBank/DDBJ whole genome shotgun (WGS) entry which is preliminary data.</text>
</comment>
<dbReference type="Proteomes" id="UP000011666">
    <property type="component" value="Unassembled WGS sequence"/>
</dbReference>
<organism evidence="2 3">
    <name type="scientific">Gordonia soli NBRC 108243</name>
    <dbReference type="NCBI Taxonomy" id="1223545"/>
    <lineage>
        <taxon>Bacteria</taxon>
        <taxon>Bacillati</taxon>
        <taxon>Actinomycetota</taxon>
        <taxon>Actinomycetes</taxon>
        <taxon>Mycobacteriales</taxon>
        <taxon>Gordoniaceae</taxon>
        <taxon>Gordonia</taxon>
    </lineage>
</organism>
<dbReference type="Pfam" id="PF12697">
    <property type="entry name" value="Abhydrolase_6"/>
    <property type="match status" value="1"/>
</dbReference>
<dbReference type="InterPro" id="IPR000073">
    <property type="entry name" value="AB_hydrolase_1"/>
</dbReference>
<evidence type="ECO:0000313" key="2">
    <source>
        <dbReference type="EMBL" id="GAC66916.1"/>
    </source>
</evidence>
<sequence length="274" mass="28780">MTASDTVSEFVSDSVNAPDGTTIGFRRIGTGSPVVIVHGSISTGEQWLAVGTQLAATNSVYIIDRRGRGLSGDAPEYSLGVEAADIAAVVARAALDTGQTPVLLGHSYGAICALETIRRGTDVAALVLYEPPLPVEGPVAGANLAPYAEAIDRGDREAAVRIAAEHFLRLPPELAEALEAGPGWPAILELAPTWTRELVEIDGSAALLTDFGALSVRTLLVHGEVSSPFLITATAYLRDALPDATERVLPRQEHLAHVTAPHLLVGEIREFAGR</sequence>
<proteinExistence type="predicted"/>
<dbReference type="PANTHER" id="PTHR43194:SF2">
    <property type="entry name" value="PEROXISOMAL MEMBRANE PROTEIN LPX1"/>
    <property type="match status" value="1"/>
</dbReference>
<dbReference type="STRING" id="1223545.GS4_05_01250"/>
<dbReference type="OrthoDB" id="5513277at2"/>
<evidence type="ECO:0000259" key="1">
    <source>
        <dbReference type="Pfam" id="PF12697"/>
    </source>
</evidence>
<dbReference type="EMBL" id="BANX01000005">
    <property type="protein sequence ID" value="GAC66916.1"/>
    <property type="molecule type" value="Genomic_DNA"/>
</dbReference>
<reference evidence="2 3" key="1">
    <citation type="submission" date="2013-01" db="EMBL/GenBank/DDBJ databases">
        <title>Whole genome shotgun sequence of Gordonia soli NBRC 108243.</title>
        <authorList>
            <person name="Isaki-Nakamura S."/>
            <person name="Hosoyama A."/>
            <person name="Tsuchikane K."/>
            <person name="Ando Y."/>
            <person name="Baba S."/>
            <person name="Ohji S."/>
            <person name="Hamada M."/>
            <person name="Tamura T."/>
            <person name="Yamazoe A."/>
            <person name="Yamazaki S."/>
            <person name="Fujita N."/>
        </authorList>
    </citation>
    <scope>NUCLEOTIDE SEQUENCE [LARGE SCALE GENOMIC DNA]</scope>
    <source>
        <strain evidence="2 3">NBRC 108243</strain>
    </source>
</reference>
<keyword evidence="3" id="KW-1185">Reference proteome</keyword>
<protein>
    <submittedName>
        <fullName evidence="2">Putative hydrolase</fullName>
    </submittedName>
</protein>
<feature type="domain" description="AB hydrolase-1" evidence="1">
    <location>
        <begin position="34"/>
        <end position="265"/>
    </location>
</feature>
<dbReference type="AlphaFoldDB" id="M0QF48"/>
<keyword evidence="2" id="KW-0378">Hydrolase</keyword>
<dbReference type="InterPro" id="IPR029058">
    <property type="entry name" value="AB_hydrolase_fold"/>
</dbReference>